<organism evidence="2 3">
    <name type="scientific">Paenibacillus algorifonticola</name>
    <dbReference type="NCBI Taxonomy" id="684063"/>
    <lineage>
        <taxon>Bacteria</taxon>
        <taxon>Bacillati</taxon>
        <taxon>Bacillota</taxon>
        <taxon>Bacilli</taxon>
        <taxon>Bacillales</taxon>
        <taxon>Paenibacillaceae</taxon>
        <taxon>Paenibacillus</taxon>
    </lineage>
</organism>
<evidence type="ECO:0000313" key="2">
    <source>
        <dbReference type="EMBL" id="SFF23200.1"/>
    </source>
</evidence>
<evidence type="ECO:0000259" key="1">
    <source>
        <dbReference type="Pfam" id="PF24032"/>
    </source>
</evidence>
<evidence type="ECO:0000313" key="3">
    <source>
        <dbReference type="Proteomes" id="UP000183410"/>
    </source>
</evidence>
<dbReference type="RefSeq" id="WP_046233668.1">
    <property type="nucleotide sequence ID" value="NZ_FONN01000019.1"/>
</dbReference>
<dbReference type="EMBL" id="FONN01000019">
    <property type="protein sequence ID" value="SFF23200.1"/>
    <property type="molecule type" value="Genomic_DNA"/>
</dbReference>
<dbReference type="Proteomes" id="UP000183410">
    <property type="component" value="Unassembled WGS sequence"/>
</dbReference>
<accession>A0A1I2H1C7</accession>
<dbReference type="InterPro" id="IPR056937">
    <property type="entry name" value="YqbQ/XkdQ"/>
</dbReference>
<proteinExistence type="predicted"/>
<dbReference type="AlphaFoldDB" id="A0A1I2H1C7"/>
<name>A0A1I2H1C7_9BACL</name>
<reference evidence="3" key="1">
    <citation type="submission" date="2016-10" db="EMBL/GenBank/DDBJ databases">
        <authorList>
            <person name="Varghese N."/>
            <person name="Submissions S."/>
        </authorList>
    </citation>
    <scope>NUCLEOTIDE SEQUENCE [LARGE SCALE GENOMIC DNA]</scope>
    <source>
        <strain evidence="3">CGMCC 1.10223</strain>
    </source>
</reference>
<dbReference type="OrthoDB" id="1698671at2"/>
<protein>
    <recommendedName>
        <fullName evidence="1">YqbQ/XkdQ domain-containing protein</fullName>
    </recommendedName>
</protein>
<gene>
    <name evidence="2" type="ORF">SAMN04487969_11979</name>
</gene>
<sequence length="321" mass="35898">MIELILDNKDGQLWDIGNIATDITWQTTRIGKAGSLQFTLIKGGLYESASFSVSCGDIVRFRYDKQNVFYGYVFSVDGGRDEKVRITAYDQIRYLMSSDTYVFTGATAADVIQRIAKDAGLKVGAIDAPAYKIPSMVADGEKLLDIIDKALTLTIINDGGNYVFFDDFGALSLRLVDNMMVGFMIGDGSLMYDYSFKQSIDQDTYNKIKLVRDNKETGKRDVYVAQDSANIAKWGLLQYHEKVNEKMNDAQIKQLLDALAALKNRETKSLTVNSLGQLGVRAGSYLPIVIEEYKINQPFLVNTCTHRFNGDHTMTLELMVV</sequence>
<keyword evidence="3" id="KW-1185">Reference proteome</keyword>
<dbReference type="SUPFAM" id="SSF69279">
    <property type="entry name" value="Phage tail proteins"/>
    <property type="match status" value="1"/>
</dbReference>
<feature type="domain" description="YqbQ/XkdQ" evidence="1">
    <location>
        <begin position="23"/>
        <end position="318"/>
    </location>
</feature>
<dbReference type="Pfam" id="PF24032">
    <property type="entry name" value="YQBQ"/>
    <property type="match status" value="1"/>
</dbReference>